<evidence type="ECO:0000313" key="3">
    <source>
        <dbReference type="Proteomes" id="UP000298125"/>
    </source>
</evidence>
<protein>
    <submittedName>
        <fullName evidence="2">Polyketide cyclase</fullName>
    </submittedName>
</protein>
<dbReference type="InterPro" id="IPR032710">
    <property type="entry name" value="NTF2-like_dom_sf"/>
</dbReference>
<dbReference type="Pfam" id="PF12680">
    <property type="entry name" value="SnoaL_2"/>
    <property type="match status" value="1"/>
</dbReference>
<dbReference type="PANTHER" id="PTHR41252:SF1">
    <property type="entry name" value="BLR2505 PROTEIN"/>
    <property type="match status" value="1"/>
</dbReference>
<dbReference type="RefSeq" id="WP_135578967.1">
    <property type="nucleotide sequence ID" value="NZ_RQGA01000010.1"/>
</dbReference>
<dbReference type="AlphaFoldDB" id="A0A4R9JGW2"/>
<gene>
    <name evidence="2" type="ORF">EHQ49_10020</name>
</gene>
<keyword evidence="3" id="KW-1185">Reference proteome</keyword>
<dbReference type="SUPFAM" id="SSF54427">
    <property type="entry name" value="NTF2-like"/>
    <property type="match status" value="1"/>
</dbReference>
<dbReference type="EMBL" id="RQGA01000010">
    <property type="protein sequence ID" value="TGL40382.1"/>
    <property type="molecule type" value="Genomic_DNA"/>
</dbReference>
<sequence length="136" mass="16242">MNVSENKKIVIDFFKHLNERNMKDAFELFDEDLHWWIVGNIPVSGDYDFKKITFGFKMIFRAFENFQFTLKEMTGEEERVSLIAESHAIRKSTGKHYNNQYHFLFTLHQGKIQKVKEFFDTVHALWVESPESEEIS</sequence>
<dbReference type="Proteomes" id="UP000298125">
    <property type="component" value="Unassembled WGS sequence"/>
</dbReference>
<organism evidence="2 3">
    <name type="scientific">Leptospira perdikensis</name>
    <dbReference type="NCBI Taxonomy" id="2484948"/>
    <lineage>
        <taxon>Bacteria</taxon>
        <taxon>Pseudomonadati</taxon>
        <taxon>Spirochaetota</taxon>
        <taxon>Spirochaetia</taxon>
        <taxon>Leptospirales</taxon>
        <taxon>Leptospiraceae</taxon>
        <taxon>Leptospira</taxon>
    </lineage>
</organism>
<accession>A0A4R9JGW2</accession>
<dbReference type="Gene3D" id="3.10.450.50">
    <property type="match status" value="1"/>
</dbReference>
<evidence type="ECO:0000259" key="1">
    <source>
        <dbReference type="Pfam" id="PF12680"/>
    </source>
</evidence>
<dbReference type="InterPro" id="IPR037401">
    <property type="entry name" value="SnoaL-like"/>
</dbReference>
<comment type="caution">
    <text evidence="2">The sequence shown here is derived from an EMBL/GenBank/DDBJ whole genome shotgun (WGS) entry which is preliminary data.</text>
</comment>
<dbReference type="OrthoDB" id="6657864at2"/>
<name>A0A4R9JGW2_9LEPT</name>
<evidence type="ECO:0000313" key="2">
    <source>
        <dbReference type="EMBL" id="TGL40382.1"/>
    </source>
</evidence>
<proteinExistence type="predicted"/>
<dbReference type="PANTHER" id="PTHR41252">
    <property type="entry name" value="BLR2505 PROTEIN"/>
    <property type="match status" value="1"/>
</dbReference>
<reference evidence="2" key="1">
    <citation type="journal article" date="2019" name="PLoS Negl. Trop. Dis.">
        <title>Revisiting the worldwide diversity of Leptospira species in the environment.</title>
        <authorList>
            <person name="Vincent A.T."/>
            <person name="Schiettekatte O."/>
            <person name="Bourhy P."/>
            <person name="Veyrier F.J."/>
            <person name="Picardeau M."/>
        </authorList>
    </citation>
    <scope>NUCLEOTIDE SEQUENCE [LARGE SCALE GENOMIC DNA]</scope>
    <source>
        <strain evidence="2">201702692</strain>
    </source>
</reference>
<feature type="domain" description="SnoaL-like" evidence="1">
    <location>
        <begin position="11"/>
        <end position="113"/>
    </location>
</feature>